<dbReference type="InterPro" id="IPR011990">
    <property type="entry name" value="TPR-like_helical_dom_sf"/>
</dbReference>
<feature type="compositionally biased region" description="Low complexity" evidence="2">
    <location>
        <begin position="1263"/>
        <end position="1280"/>
    </location>
</feature>
<accession>A0A7S4LBT8</accession>
<feature type="compositionally biased region" description="Low complexity" evidence="2">
    <location>
        <begin position="651"/>
        <end position="660"/>
    </location>
</feature>
<dbReference type="Pfam" id="PF00612">
    <property type="entry name" value="IQ"/>
    <property type="match status" value="4"/>
</dbReference>
<evidence type="ECO:0000313" key="3">
    <source>
        <dbReference type="EMBL" id="CAE0818978.1"/>
    </source>
</evidence>
<keyword evidence="1" id="KW-0175">Coiled coil</keyword>
<dbReference type="PANTHER" id="PTHR24216:SF65">
    <property type="entry name" value="PAXILLIN-LIKE PROTEIN 1"/>
    <property type="match status" value="1"/>
</dbReference>
<dbReference type="PANTHER" id="PTHR24216">
    <property type="entry name" value="PAXILLIN-RELATED"/>
    <property type="match status" value="1"/>
</dbReference>
<feature type="compositionally biased region" description="Low complexity" evidence="2">
    <location>
        <begin position="611"/>
        <end position="626"/>
    </location>
</feature>
<feature type="region of interest" description="Disordered" evidence="2">
    <location>
        <begin position="1982"/>
        <end position="2008"/>
    </location>
</feature>
<feature type="compositionally biased region" description="Basic and acidic residues" evidence="2">
    <location>
        <begin position="431"/>
        <end position="447"/>
    </location>
</feature>
<dbReference type="SUPFAM" id="SSF48452">
    <property type="entry name" value="TPR-like"/>
    <property type="match status" value="1"/>
</dbReference>
<name>A0A7S4LBT8_9EUGL</name>
<dbReference type="PROSITE" id="PS50096">
    <property type="entry name" value="IQ"/>
    <property type="match status" value="5"/>
</dbReference>
<dbReference type="SMART" id="SM00015">
    <property type="entry name" value="IQ"/>
    <property type="match status" value="13"/>
</dbReference>
<feature type="region of interest" description="Disordered" evidence="2">
    <location>
        <begin position="1397"/>
        <end position="1444"/>
    </location>
</feature>
<evidence type="ECO:0000256" key="1">
    <source>
        <dbReference type="SAM" id="Coils"/>
    </source>
</evidence>
<organism evidence="3">
    <name type="scientific">Eutreptiella gymnastica</name>
    <dbReference type="NCBI Taxonomy" id="73025"/>
    <lineage>
        <taxon>Eukaryota</taxon>
        <taxon>Discoba</taxon>
        <taxon>Euglenozoa</taxon>
        <taxon>Euglenida</taxon>
        <taxon>Spirocuta</taxon>
        <taxon>Euglenophyceae</taxon>
        <taxon>Eutreptiales</taxon>
        <taxon>Eutreptiaceae</taxon>
        <taxon>Eutreptiella</taxon>
    </lineage>
</organism>
<feature type="region of interest" description="Disordered" evidence="2">
    <location>
        <begin position="1456"/>
        <end position="1481"/>
    </location>
</feature>
<feature type="compositionally biased region" description="Pro residues" evidence="2">
    <location>
        <begin position="453"/>
        <end position="463"/>
    </location>
</feature>
<feature type="compositionally biased region" description="Basic and acidic residues" evidence="2">
    <location>
        <begin position="1462"/>
        <end position="1473"/>
    </location>
</feature>
<reference evidence="3" key="1">
    <citation type="submission" date="2021-01" db="EMBL/GenBank/DDBJ databases">
        <authorList>
            <person name="Corre E."/>
            <person name="Pelletier E."/>
            <person name="Niang G."/>
            <person name="Scheremetjew M."/>
            <person name="Finn R."/>
            <person name="Kale V."/>
            <person name="Holt S."/>
            <person name="Cochrane G."/>
            <person name="Meng A."/>
            <person name="Brown T."/>
            <person name="Cohen L."/>
        </authorList>
    </citation>
    <scope>NUCLEOTIDE SEQUENCE</scope>
    <source>
        <strain evidence="3">CCMP1594</strain>
    </source>
</reference>
<sequence length="2008" mass="225765">MKGLAASGTAGQHARKGADVRAAAAGRGRPGRSGSVDSIQSLEEKAEVLLSQGHDVEGINHLHRALLGRATNPSMSPIVWQAAERFVVRCNQLALKSLQAGQYQEVSLFLQRAEDALGVQTAPLGAPKPPTHEFFAGFSPLRTSLLVATLNNKAALLRLSTDADASLLSTQQAFAVDQEVPTTLLNMAALHFEFSWYEEALQYALMALQQLQRKQLPQRVQLNVPPALAHVAAHMEQERVRLSVLTHLTLGYIYSQMPSDDNRSLAQTEFHSAMFLAESGLGATHSLTKKAAQAHQSAIEPAEQTASKPIIALQIEAFRHFLPSDVQAVLGIMPPDKAVQGGMPYDTNAAGDTSSRLPPIPAAGSAVTGHTSVRSSPRSAGTMPPSLRSTRNQEKALRLDGPPIDLQERLERQKQEQLEAIRREEWEHKNKRQELARRKKDLDERFRSIQQPSLPPSWSPQPSPGRHSSFTGVSPQPPSRTFMPSPRTALWPNEQQVPPEGRGQPQLQPQPPRQYVPQPPGSLPPKPEHSRPQPGARPPADSAEMPEGPPGSISSRDLEMYALLQKESGDLIATLTTKGLHRPLPPAQPFSPLSQSLPPASPTPKGVGSVASSKDSQAFSASASASQPGFSPPRQQHHTPTPASSPPQKPPSVASSSVSKGFTSTAPAHMGVRQGFTSPTSAPPSAEKTDDDRAEETEAERQQKRDEENAQATLVQSFVHAKLSSDKAMLMMAEVVKSLKAAIVVQTCWRGYSAKLVLKNRRVELVKKQNSSAFIIQSLFRRTVADKAKKEREMKEQAQLLKYHTAATLKIQAAWRMYRVQCQIDEMHEYAFKIQRFYHIFRAYKIVASFIRRRRYVKARAFDELKAAVRIQRYTRTVLKVILAKRELARRKQEARWKALACDVAQEQCHLVVQFRQETWAVGEMVKALRGHLWWMSVLKAEREDWARKHSALAIQCAWKQYKARQVRQHKRWQWNTRQHVLKRVEQLHEAALCIQKAFMYAQARSRLSVLKEERRVAEKAAATIQAAWEGHKGRCLARARVKERAEADALYLEQESQELAARVIQRAITAWLSERRFTWRLKMSAIRNGALQKIQAHVRRWKTTQYMKDLRYQQMIEKDNRRRRELKAACATRIATQWRCYKARQEVTRHRIKMHKHHTRYASQIQRWYRAKVQEKAFGRLLKAKREKHQLYNEAESLWWKVIVMQSAARMWAAQAEVRAMRQGLPVKSQNPFSGGDAARAVCAAAASERVATPTADPVPSPKTDTAPTPKSAASAARPVGTPGHFGTQIESSSVDSPSQAAYARMQYLVVLLKEKAPVFDGGVFARQVAMTQGAPENSVIVLDQIGNRVHFWLLPAVSTTQLLEDVACGHSDLAPLGIKCMAKADSVTGALDNPVYYSTRKPSPQPGSQRKSSPQPVPPPAASSKAADGGFGSAEEAERHQAACRIQRAQRCNAARGSRRAKEAQRDREMWDQVQSDGAEEALHETGPYLMFQSRQFHNSDVHRLYLRCFFRESVVRVMEQQRKAAVTLQRWVRMAQARAVVEARREQQQNPVQPPIAQLQAAAELAGGIIAYIVWRIGNHAALTIQTAFRQFLARQCLAAKVREKGELVAQLNMEEERVFAQMRVAKVWRGYVCRKGWREYLELKEVAATPKAQRQPQPQLQPEPPREERAEPLQRTREEPRHDERSEAPRGERKARRQPRDGQLEKLMRKQAANRIRRAWLCYQARQERKQRAGARRRMLRHRWWEVTEEAVIKIQSAYRRHLAILHVEGLWAARHRKLEEADATAEALAMVEWKERDALAQQRAADVRRIHAAEIAREAAATFAIRSAQLGIEEDEGRLAVRLEAQEMLEQIALEEERDCQRAVDAELDRRRHEIYMRQFIKDAEEESDRRLAELKEELGIQADLAQEDEEDQDPSQAVLQAFRMYEQHSRGNTPVGRPAEPTSPGPVTFVHSPSKGNVTSITPGLGFSIPFTTRISEIPLATSPPSQPSPKPGPSSSRQPDN</sequence>
<feature type="coiled-coil region" evidence="1">
    <location>
        <begin position="1001"/>
        <end position="1063"/>
    </location>
</feature>
<feature type="region of interest" description="Disordered" evidence="2">
    <location>
        <begin position="1251"/>
        <end position="1285"/>
    </location>
</feature>
<feature type="compositionally biased region" description="Basic and acidic residues" evidence="2">
    <location>
        <begin position="1668"/>
        <end position="1710"/>
    </location>
</feature>
<feature type="compositionally biased region" description="Low complexity" evidence="2">
    <location>
        <begin position="498"/>
        <end position="507"/>
    </location>
</feature>
<evidence type="ECO:0000256" key="2">
    <source>
        <dbReference type="SAM" id="MobiDB-lite"/>
    </source>
</evidence>
<feature type="region of interest" description="Disordered" evidence="2">
    <location>
        <begin position="1934"/>
        <end position="1953"/>
    </location>
</feature>
<dbReference type="Gene3D" id="1.20.5.190">
    <property type="match status" value="3"/>
</dbReference>
<feature type="compositionally biased region" description="Basic and acidic residues" evidence="2">
    <location>
        <begin position="699"/>
        <end position="708"/>
    </location>
</feature>
<proteinExistence type="predicted"/>
<feature type="compositionally biased region" description="Polar residues" evidence="2">
    <location>
        <begin position="368"/>
        <end position="379"/>
    </location>
</feature>
<gene>
    <name evidence="3" type="ORF">EGYM00163_LOCUS30146</name>
</gene>
<feature type="region of interest" description="Disordered" evidence="2">
    <location>
        <begin position="431"/>
        <end position="561"/>
    </location>
</feature>
<dbReference type="EMBL" id="HBJA01086452">
    <property type="protein sequence ID" value="CAE0818978.1"/>
    <property type="molecule type" value="Transcribed_RNA"/>
</dbReference>
<protein>
    <submittedName>
        <fullName evidence="3">Uncharacterized protein</fullName>
    </submittedName>
</protein>
<feature type="region of interest" description="Disordered" evidence="2">
    <location>
        <begin position="574"/>
        <end position="710"/>
    </location>
</feature>
<feature type="region of interest" description="Disordered" evidence="2">
    <location>
        <begin position="1653"/>
        <end position="1710"/>
    </location>
</feature>
<feature type="region of interest" description="Disordered" evidence="2">
    <location>
        <begin position="1"/>
        <end position="38"/>
    </location>
</feature>
<feature type="region of interest" description="Disordered" evidence="2">
    <location>
        <begin position="341"/>
        <end position="409"/>
    </location>
</feature>
<dbReference type="InterPro" id="IPR000048">
    <property type="entry name" value="IQ_motif_EF-hand-BS"/>
</dbReference>
<feature type="compositionally biased region" description="Pro residues" evidence="2">
    <location>
        <begin position="508"/>
        <end position="525"/>
    </location>
</feature>